<keyword evidence="2" id="KW-0547">Nucleotide-binding</keyword>
<comment type="similarity">
    <text evidence="1">Belongs to the heat shock protein 70 family.</text>
</comment>
<sequence length="489" mass="55209">MHRKTYIAISFQRIKEDVLIEDESGKPLKALLVFSHSVKYLVDKFHQLSKSQGIGINDDEIMWVLTVPAIWSESAKSFMRKAAVQAGIKNEHLKIALEPEAASLLCQHIPIERTKEGISVADVGTTYMVIDLGGGTVDITVHEKLPRGKLKEIHKASGGPWGGTAVDEGFIQLLTKVVGGPVINRLRREHIADYLEMMREFEVSKRSLDPNGDLSFKVRVPPSLDKICQNETSEHISSLVTEANSPFAGKMKIIGDKLVIDRKLMKDIFEHVEKKILVHVQEIMRLPDVANIDFVLLVGGFAESMMVQHFMKENLESERRRVIIPPESGLSVVKGAVIYGHHPSIIESRSVRFTYGYNMSGYFDSDKHPESRKFIDQYGSVLCKGVFCPFVKAGSSIKTGETIREELSLPERDIHLAVYYTEAEDVMFTDDKRLRKLYTIYLKDILPQNIKENQTLVYQFSFGETEVGCEIHLPEIGFEGKVPDTFKLE</sequence>
<dbReference type="CDD" id="cd10229">
    <property type="entry name" value="ASKHA_NBD_HSP70_HSPA12"/>
    <property type="match status" value="1"/>
</dbReference>
<dbReference type="Pfam" id="PF00012">
    <property type="entry name" value="HSP70"/>
    <property type="match status" value="1"/>
</dbReference>
<gene>
    <name evidence="4" type="ORF">FSP39_004848</name>
</gene>
<dbReference type="GO" id="GO:0140662">
    <property type="term" value="F:ATP-dependent protein folding chaperone"/>
    <property type="evidence" value="ECO:0007669"/>
    <property type="project" value="InterPro"/>
</dbReference>
<comment type="caution">
    <text evidence="4">The sequence shown here is derived from an EMBL/GenBank/DDBJ whole genome shotgun (WGS) entry which is preliminary data.</text>
</comment>
<dbReference type="Gene3D" id="3.30.420.40">
    <property type="match status" value="2"/>
</dbReference>
<dbReference type="GO" id="GO:0005524">
    <property type="term" value="F:ATP binding"/>
    <property type="evidence" value="ECO:0007669"/>
    <property type="project" value="UniProtKB-KW"/>
</dbReference>
<evidence type="ECO:0000313" key="4">
    <source>
        <dbReference type="EMBL" id="KAK3085535.1"/>
    </source>
</evidence>
<accession>A0AA88XH92</accession>
<dbReference type="PANTHER" id="PTHR14187">
    <property type="entry name" value="ALPHA KINASE/ELONGATION FACTOR 2 KINASE"/>
    <property type="match status" value="1"/>
</dbReference>
<dbReference type="Proteomes" id="UP001186944">
    <property type="component" value="Unassembled WGS sequence"/>
</dbReference>
<name>A0AA88XH92_PINIB</name>
<evidence type="ECO:0000256" key="3">
    <source>
        <dbReference type="ARBA" id="ARBA00022840"/>
    </source>
</evidence>
<proteinExistence type="inferred from homology"/>
<evidence type="ECO:0008006" key="6">
    <source>
        <dbReference type="Google" id="ProtNLM"/>
    </source>
</evidence>
<dbReference type="InterPro" id="IPR013126">
    <property type="entry name" value="Hsp_70_fam"/>
</dbReference>
<protein>
    <recommendedName>
        <fullName evidence="6">Heat shock 70 kDa protein 12A</fullName>
    </recommendedName>
</protein>
<dbReference type="PANTHER" id="PTHR14187:SF5">
    <property type="entry name" value="HEAT SHOCK 70 KDA PROTEIN 12A"/>
    <property type="match status" value="1"/>
</dbReference>
<dbReference type="Gene3D" id="3.90.640.10">
    <property type="entry name" value="Actin, Chain A, domain 4"/>
    <property type="match status" value="1"/>
</dbReference>
<evidence type="ECO:0000313" key="5">
    <source>
        <dbReference type="Proteomes" id="UP001186944"/>
    </source>
</evidence>
<dbReference type="InterPro" id="IPR043129">
    <property type="entry name" value="ATPase_NBD"/>
</dbReference>
<keyword evidence="3" id="KW-0067">ATP-binding</keyword>
<evidence type="ECO:0000256" key="2">
    <source>
        <dbReference type="ARBA" id="ARBA00022741"/>
    </source>
</evidence>
<organism evidence="4 5">
    <name type="scientific">Pinctada imbricata</name>
    <name type="common">Atlantic pearl-oyster</name>
    <name type="synonym">Pinctada martensii</name>
    <dbReference type="NCBI Taxonomy" id="66713"/>
    <lineage>
        <taxon>Eukaryota</taxon>
        <taxon>Metazoa</taxon>
        <taxon>Spiralia</taxon>
        <taxon>Lophotrochozoa</taxon>
        <taxon>Mollusca</taxon>
        <taxon>Bivalvia</taxon>
        <taxon>Autobranchia</taxon>
        <taxon>Pteriomorphia</taxon>
        <taxon>Pterioida</taxon>
        <taxon>Pterioidea</taxon>
        <taxon>Pteriidae</taxon>
        <taxon>Pinctada</taxon>
    </lineage>
</organism>
<dbReference type="EMBL" id="VSWD01000012">
    <property type="protein sequence ID" value="KAK3085535.1"/>
    <property type="molecule type" value="Genomic_DNA"/>
</dbReference>
<dbReference type="SUPFAM" id="SSF53067">
    <property type="entry name" value="Actin-like ATPase domain"/>
    <property type="match status" value="2"/>
</dbReference>
<reference evidence="4" key="1">
    <citation type="submission" date="2019-08" db="EMBL/GenBank/DDBJ databases">
        <title>The improved chromosome-level genome for the pearl oyster Pinctada fucata martensii using PacBio sequencing and Hi-C.</title>
        <authorList>
            <person name="Zheng Z."/>
        </authorList>
    </citation>
    <scope>NUCLEOTIDE SEQUENCE</scope>
    <source>
        <strain evidence="4">ZZ-2019</strain>
        <tissue evidence="4">Adductor muscle</tissue>
    </source>
</reference>
<evidence type="ECO:0000256" key="1">
    <source>
        <dbReference type="ARBA" id="ARBA00007381"/>
    </source>
</evidence>
<dbReference type="AlphaFoldDB" id="A0AA88XH92"/>
<keyword evidence="5" id="KW-1185">Reference proteome</keyword>